<dbReference type="Pfam" id="PF00168">
    <property type="entry name" value="C2"/>
    <property type="match status" value="1"/>
</dbReference>
<dbReference type="InterPro" id="IPR015679">
    <property type="entry name" value="PLipase_D_fam"/>
</dbReference>
<gene>
    <name evidence="12" type="ORF">HJC23_003119</name>
</gene>
<evidence type="ECO:0000256" key="2">
    <source>
        <dbReference type="ARBA" id="ARBA00010683"/>
    </source>
</evidence>
<reference evidence="12 13" key="1">
    <citation type="journal article" date="2020" name="G3 (Bethesda)">
        <title>Improved Reference Genome for Cyclotella cryptica CCMP332, a Model for Cell Wall Morphogenesis, Salinity Adaptation, and Lipid Production in Diatoms (Bacillariophyta).</title>
        <authorList>
            <person name="Roberts W.R."/>
            <person name="Downey K.M."/>
            <person name="Ruck E.C."/>
            <person name="Traller J.C."/>
            <person name="Alverson A.J."/>
        </authorList>
    </citation>
    <scope>NUCLEOTIDE SEQUENCE [LARGE SCALE GENOMIC DNA]</scope>
    <source>
        <strain evidence="12 13">CCMP332</strain>
    </source>
</reference>
<dbReference type="InterPro" id="IPR035892">
    <property type="entry name" value="C2_domain_sf"/>
</dbReference>
<comment type="similarity">
    <text evidence="2">Belongs to the phospholipase D family. C2-PLD subfamily.</text>
</comment>
<dbReference type="GO" id="GO:0016042">
    <property type="term" value="P:lipid catabolic process"/>
    <property type="evidence" value="ECO:0007669"/>
    <property type="project" value="UniProtKB-KW"/>
</dbReference>
<keyword evidence="5" id="KW-0677">Repeat</keyword>
<evidence type="ECO:0000313" key="13">
    <source>
        <dbReference type="Proteomes" id="UP001516023"/>
    </source>
</evidence>
<dbReference type="EC" id="3.1.4.4" evidence="3"/>
<dbReference type="PROSITE" id="PS50035">
    <property type="entry name" value="PLD"/>
    <property type="match status" value="1"/>
</dbReference>
<dbReference type="SUPFAM" id="SSF49562">
    <property type="entry name" value="C2 domain (Calcium/lipid-binding domain, CaLB)"/>
    <property type="match status" value="1"/>
</dbReference>
<keyword evidence="6" id="KW-0378">Hydrolase</keyword>
<evidence type="ECO:0000256" key="4">
    <source>
        <dbReference type="ARBA" id="ARBA00022723"/>
    </source>
</evidence>
<dbReference type="GO" id="GO:0046872">
    <property type="term" value="F:metal ion binding"/>
    <property type="evidence" value="ECO:0007669"/>
    <property type="project" value="UniProtKB-KW"/>
</dbReference>
<organism evidence="12 13">
    <name type="scientific">Cyclotella cryptica</name>
    <dbReference type="NCBI Taxonomy" id="29204"/>
    <lineage>
        <taxon>Eukaryota</taxon>
        <taxon>Sar</taxon>
        <taxon>Stramenopiles</taxon>
        <taxon>Ochrophyta</taxon>
        <taxon>Bacillariophyta</taxon>
        <taxon>Coscinodiscophyceae</taxon>
        <taxon>Thalassiosirophycidae</taxon>
        <taxon>Stephanodiscales</taxon>
        <taxon>Stephanodiscaceae</taxon>
        <taxon>Cyclotella</taxon>
    </lineage>
</organism>
<keyword evidence="4" id="KW-0479">Metal-binding</keyword>
<dbReference type="InterPro" id="IPR000008">
    <property type="entry name" value="C2_dom"/>
</dbReference>
<comment type="cofactor">
    <cofactor evidence="1">
        <name>Ca(2+)</name>
        <dbReference type="ChEBI" id="CHEBI:29108"/>
    </cofactor>
</comment>
<evidence type="ECO:0000256" key="6">
    <source>
        <dbReference type="ARBA" id="ARBA00022801"/>
    </source>
</evidence>
<feature type="domain" description="PLD phosphodiesterase" evidence="11">
    <location>
        <begin position="711"/>
        <end position="738"/>
    </location>
</feature>
<dbReference type="Gene3D" id="2.60.40.150">
    <property type="entry name" value="C2 domain"/>
    <property type="match status" value="1"/>
</dbReference>
<protein>
    <recommendedName>
        <fullName evidence="3">phospholipase D</fullName>
        <ecNumber evidence="3">3.1.4.4</ecNumber>
    </recommendedName>
</protein>
<evidence type="ECO:0000259" key="10">
    <source>
        <dbReference type="PROSITE" id="PS50004"/>
    </source>
</evidence>
<evidence type="ECO:0000256" key="1">
    <source>
        <dbReference type="ARBA" id="ARBA00001913"/>
    </source>
</evidence>
<dbReference type="SMART" id="SM00155">
    <property type="entry name" value="PLDc"/>
    <property type="match status" value="2"/>
</dbReference>
<evidence type="ECO:0000256" key="5">
    <source>
        <dbReference type="ARBA" id="ARBA00022737"/>
    </source>
</evidence>
<evidence type="ECO:0000256" key="8">
    <source>
        <dbReference type="ARBA" id="ARBA00022963"/>
    </source>
</evidence>
<dbReference type="PANTHER" id="PTHR18896:SF60">
    <property type="entry name" value="PHOSPHOLIPASE D"/>
    <property type="match status" value="1"/>
</dbReference>
<keyword evidence="13" id="KW-1185">Reference proteome</keyword>
<keyword evidence="9" id="KW-0443">Lipid metabolism</keyword>
<proteinExistence type="inferred from homology"/>
<sequence length="866" mass="99248">MEIPRNLRREQRAAKNKIYSKLFSSPTSHASLLHGLLHIKIICCSHLRNLDRLGAITMLTKKKVDKSDPYVMAYLEECRLLKTRHIDDDLNPVFDEEFYCPVAHVTDGITFKVKDRDMVKDETLGKYFLPVGELISQVDEQDAEEDSSVDIGDLKRVGVHKIVFLDGKKDHGTLEFFVEFIPVRMLSKTMEVPGTYFNERRGNSVKLYMNADDDCSAPIVKYGVEEMGEEQIWTPPRLWRDIYHAICEAKHFIYAVGWSFDVDQLLLRGAELEYTANSKYSPKFGELLKQKSEEGVVVNLMQWDEPSSNFAFPGMMSTYDEKSRTFFRGTKVTSRFMCMAGGELGLGKMMAFTHHQKFMVMDAPKGSQSCCDGEERELLGFIGGIDVTKGRWDNRKHHLFRTLQSLHKGDTYSRCFHTSDAHGPRQPWHDIHSAVRGPETLDLVQAFTERWIKQAPDAVGDLVNIHRLGLGEESKLENDGGWCAQLSRSIDSRVNAFDASTKQSFNSTDMDSLNVGWSFEMEKNAEKSRRFETASFAALPFSRTLDQKKGRLIDNSIHLAHIHHIRRARHYIYIESQYFMGSSFMWSNEKERDVKCSNMVAAELTLKICQKIVSREPFAVYILLPMWMEGIPHDNATQGLLYFQRNTIEAMYKHVQNALETRMSSSSDYGLKVSDYLNFYCLGTRESKDGSEATGESTTEDEKLLVNTRRHQIYVHSKMMIVDDEVCLIGTANINQRSLDGCRDSEIMMTSYQPKHLASDDTVAHGDIHAFRMHIWTSITDQMHDLFRNPNKKECVDLINSIAERNFKTYMGDETVDMTSHLLPFPLEFYDGELRPRRGLVNGKLPDTHADAMGKKSLVFPEMFLT</sequence>
<dbReference type="GO" id="GO:0004630">
    <property type="term" value="F:phospholipase D activity"/>
    <property type="evidence" value="ECO:0007669"/>
    <property type="project" value="UniProtKB-EC"/>
</dbReference>
<evidence type="ECO:0000259" key="11">
    <source>
        <dbReference type="PROSITE" id="PS50035"/>
    </source>
</evidence>
<dbReference type="InterPro" id="IPR001736">
    <property type="entry name" value="PLipase_D/transphosphatidylase"/>
</dbReference>
<dbReference type="Pfam" id="PF12357">
    <property type="entry name" value="PLD_C"/>
    <property type="match status" value="1"/>
</dbReference>
<dbReference type="CDD" id="cd00030">
    <property type="entry name" value="C2"/>
    <property type="match status" value="1"/>
</dbReference>
<dbReference type="Pfam" id="PF00614">
    <property type="entry name" value="PLDc"/>
    <property type="match status" value="1"/>
</dbReference>
<comment type="caution">
    <text evidence="12">The sequence shown here is derived from an EMBL/GenBank/DDBJ whole genome shotgun (WGS) entry which is preliminary data.</text>
</comment>
<feature type="domain" description="C2" evidence="10">
    <location>
        <begin position="17"/>
        <end position="145"/>
    </location>
</feature>
<accession>A0ABD3P553</accession>
<dbReference type="EMBL" id="JABMIG020000271">
    <property type="protein sequence ID" value="KAL3782963.1"/>
    <property type="molecule type" value="Genomic_DNA"/>
</dbReference>
<dbReference type="Gene3D" id="3.30.870.10">
    <property type="entry name" value="Endonuclease Chain A"/>
    <property type="match status" value="2"/>
</dbReference>
<keyword evidence="8" id="KW-0442">Lipid degradation</keyword>
<evidence type="ECO:0000256" key="7">
    <source>
        <dbReference type="ARBA" id="ARBA00022837"/>
    </source>
</evidence>
<dbReference type="PANTHER" id="PTHR18896">
    <property type="entry name" value="PHOSPHOLIPASE D"/>
    <property type="match status" value="1"/>
</dbReference>
<dbReference type="SMART" id="SM00239">
    <property type="entry name" value="C2"/>
    <property type="match status" value="1"/>
</dbReference>
<dbReference type="InterPro" id="IPR024632">
    <property type="entry name" value="PLipase_D_C"/>
</dbReference>
<evidence type="ECO:0000313" key="12">
    <source>
        <dbReference type="EMBL" id="KAL3782963.1"/>
    </source>
</evidence>
<keyword evidence="7" id="KW-0106">Calcium</keyword>
<dbReference type="Proteomes" id="UP001516023">
    <property type="component" value="Unassembled WGS sequence"/>
</dbReference>
<dbReference type="PROSITE" id="PS50004">
    <property type="entry name" value="C2"/>
    <property type="match status" value="1"/>
</dbReference>
<evidence type="ECO:0000256" key="3">
    <source>
        <dbReference type="ARBA" id="ARBA00012027"/>
    </source>
</evidence>
<dbReference type="SUPFAM" id="SSF56024">
    <property type="entry name" value="Phospholipase D/nuclease"/>
    <property type="match status" value="2"/>
</dbReference>
<evidence type="ECO:0000256" key="9">
    <source>
        <dbReference type="ARBA" id="ARBA00023098"/>
    </source>
</evidence>
<name>A0ABD3P553_9STRA</name>
<dbReference type="AlphaFoldDB" id="A0ABD3P553"/>